<reference evidence="2" key="1">
    <citation type="journal article" date="2019" name="bioRxiv">
        <title>The Genome of the Zebra Mussel, Dreissena polymorpha: A Resource for Invasive Species Research.</title>
        <authorList>
            <person name="McCartney M.A."/>
            <person name="Auch B."/>
            <person name="Kono T."/>
            <person name="Mallez S."/>
            <person name="Zhang Y."/>
            <person name="Obille A."/>
            <person name="Becker A."/>
            <person name="Abrahante J.E."/>
            <person name="Garbe J."/>
            <person name="Badalamenti J.P."/>
            <person name="Herman A."/>
            <person name="Mangelson H."/>
            <person name="Liachko I."/>
            <person name="Sullivan S."/>
            <person name="Sone E.D."/>
            <person name="Koren S."/>
            <person name="Silverstein K.A.T."/>
            <person name="Beckman K.B."/>
            <person name="Gohl D.M."/>
        </authorList>
    </citation>
    <scope>NUCLEOTIDE SEQUENCE</scope>
    <source>
        <strain evidence="2">Duluth1</strain>
        <tissue evidence="2">Whole animal</tissue>
    </source>
</reference>
<evidence type="ECO:0000313" key="3">
    <source>
        <dbReference type="EMBL" id="KAH3754109.1"/>
    </source>
</evidence>
<name>A0A9D4IA65_DREPO</name>
<dbReference type="OrthoDB" id="6285231at2759"/>
<sequence length="115" mass="13271">MAASGIAEHNEARRKERLMQKIAFKKKTLAKSLQEQYGDNPDMLAMINGTQPDTYERELNQSRKSGSPPGRGGDIRHDAQYVDQMRRNQLRKEQLVEYSAKIPNRFSSVDYVAQW</sequence>
<organism evidence="2 4">
    <name type="scientific">Dreissena polymorpha</name>
    <name type="common">Zebra mussel</name>
    <name type="synonym">Mytilus polymorpha</name>
    <dbReference type="NCBI Taxonomy" id="45954"/>
    <lineage>
        <taxon>Eukaryota</taxon>
        <taxon>Metazoa</taxon>
        <taxon>Spiralia</taxon>
        <taxon>Lophotrochozoa</taxon>
        <taxon>Mollusca</taxon>
        <taxon>Bivalvia</taxon>
        <taxon>Autobranchia</taxon>
        <taxon>Heteroconchia</taxon>
        <taxon>Euheterodonta</taxon>
        <taxon>Imparidentia</taxon>
        <taxon>Neoheterodontei</taxon>
        <taxon>Myida</taxon>
        <taxon>Dreissenoidea</taxon>
        <taxon>Dreissenidae</taxon>
        <taxon>Dreissena</taxon>
    </lineage>
</organism>
<comment type="caution">
    <text evidence="2">The sequence shown here is derived from an EMBL/GenBank/DDBJ whole genome shotgun (WGS) entry which is preliminary data.</text>
</comment>
<feature type="region of interest" description="Disordered" evidence="1">
    <location>
        <begin position="47"/>
        <end position="79"/>
    </location>
</feature>
<dbReference type="EMBL" id="JAIWYP010000010">
    <property type="protein sequence ID" value="KAH3754045.1"/>
    <property type="molecule type" value="Genomic_DNA"/>
</dbReference>
<evidence type="ECO:0000256" key="1">
    <source>
        <dbReference type="SAM" id="MobiDB-lite"/>
    </source>
</evidence>
<dbReference type="EMBL" id="JAIWYP010000010">
    <property type="protein sequence ID" value="KAH3754109.1"/>
    <property type="molecule type" value="Genomic_DNA"/>
</dbReference>
<accession>A0A9D4IA65</accession>
<proteinExistence type="predicted"/>
<protein>
    <submittedName>
        <fullName evidence="2">Uncharacterized protein</fullName>
    </submittedName>
</protein>
<evidence type="ECO:0000313" key="4">
    <source>
        <dbReference type="Proteomes" id="UP000828390"/>
    </source>
</evidence>
<gene>
    <name evidence="2" type="ORF">DPMN_188703</name>
    <name evidence="3" type="ORF">DPMN_188770</name>
</gene>
<evidence type="ECO:0000313" key="2">
    <source>
        <dbReference type="EMBL" id="KAH3754045.1"/>
    </source>
</evidence>
<dbReference type="Proteomes" id="UP000828390">
    <property type="component" value="Unassembled WGS sequence"/>
</dbReference>
<dbReference type="AlphaFoldDB" id="A0A9D4IA65"/>
<keyword evidence="4" id="KW-1185">Reference proteome</keyword>
<reference evidence="2" key="2">
    <citation type="submission" date="2020-11" db="EMBL/GenBank/DDBJ databases">
        <authorList>
            <person name="McCartney M.A."/>
            <person name="Auch B."/>
            <person name="Kono T."/>
            <person name="Mallez S."/>
            <person name="Becker A."/>
            <person name="Gohl D.M."/>
            <person name="Silverstein K.A.T."/>
            <person name="Koren S."/>
            <person name="Bechman K.B."/>
            <person name="Herman A."/>
            <person name="Abrahante J.E."/>
            <person name="Garbe J."/>
        </authorList>
    </citation>
    <scope>NUCLEOTIDE SEQUENCE</scope>
    <source>
        <strain evidence="2">Duluth1</strain>
        <tissue evidence="2">Whole animal</tissue>
    </source>
</reference>